<gene>
    <name evidence="1" type="ORF">ENS56_08175</name>
</gene>
<organism evidence="1">
    <name type="scientific">Ignavibacterium album</name>
    <dbReference type="NCBI Taxonomy" id="591197"/>
    <lineage>
        <taxon>Bacteria</taxon>
        <taxon>Pseudomonadati</taxon>
        <taxon>Ignavibacteriota</taxon>
        <taxon>Ignavibacteria</taxon>
        <taxon>Ignavibacteriales</taxon>
        <taxon>Ignavibacteriaceae</taxon>
        <taxon>Ignavibacterium</taxon>
    </lineage>
</organism>
<sequence>MTENLISLVILSDRVIFNDNKLKLFENFSVDDTKLLFGTLLFNLLENFSTTDPSYELSTYLDEDDKDYLSSEAEKFQFNTHKIYYYKNSPNASLFFDKIKNHKHTIILFADIMGVSNSSIKEILNLLNSDENIIVIGTSQESSLCFIGFNHQTENLQNAIQNSGRDYSKFLSLLKTEEHFIHTFNGFIRVNNISSFRELYSNLSQKKSIEYCSQEMHEKFTHLFVEYKDLLQ</sequence>
<reference evidence="1" key="1">
    <citation type="journal article" date="2020" name="mSystems">
        <title>Genome- and Community-Level Interaction Insights into Carbon Utilization and Element Cycling Functions of Hydrothermarchaeota in Hydrothermal Sediment.</title>
        <authorList>
            <person name="Zhou Z."/>
            <person name="Liu Y."/>
            <person name="Xu W."/>
            <person name="Pan J."/>
            <person name="Luo Z.H."/>
            <person name="Li M."/>
        </authorList>
    </citation>
    <scope>NUCLEOTIDE SEQUENCE [LARGE SCALE GENOMIC DNA]</scope>
    <source>
        <strain evidence="1">SpSt-500</strain>
    </source>
</reference>
<dbReference type="EMBL" id="DSVI01000009">
    <property type="protein sequence ID" value="HGT47996.1"/>
    <property type="molecule type" value="Genomic_DNA"/>
</dbReference>
<evidence type="ECO:0000313" key="1">
    <source>
        <dbReference type="EMBL" id="HGT47996.1"/>
    </source>
</evidence>
<dbReference type="AlphaFoldDB" id="A0A832G6V7"/>
<comment type="caution">
    <text evidence="1">The sequence shown here is derived from an EMBL/GenBank/DDBJ whole genome shotgun (WGS) entry which is preliminary data.</text>
</comment>
<protein>
    <submittedName>
        <fullName evidence="1">Uncharacterized protein</fullName>
    </submittedName>
</protein>
<accession>A0A832G6V7</accession>
<proteinExistence type="predicted"/>
<name>A0A832G6V7_9BACT</name>